<dbReference type="PROSITE" id="PS50198">
    <property type="entry name" value="PPIC_PPIASE_2"/>
    <property type="match status" value="1"/>
</dbReference>
<dbReference type="Pfam" id="PF00639">
    <property type="entry name" value="Rotamase"/>
    <property type="match status" value="1"/>
</dbReference>
<dbReference type="InterPro" id="IPR046357">
    <property type="entry name" value="PPIase_dom_sf"/>
</dbReference>
<dbReference type="PANTHER" id="PTHR47245:SF1">
    <property type="entry name" value="FOLDASE PROTEIN PRSA"/>
    <property type="match status" value="1"/>
</dbReference>
<feature type="signal peptide" evidence="7">
    <location>
        <begin position="1"/>
        <end position="23"/>
    </location>
</feature>
<evidence type="ECO:0000313" key="10">
    <source>
        <dbReference type="Proteomes" id="UP000648239"/>
    </source>
</evidence>
<dbReference type="PROSITE" id="PS51257">
    <property type="entry name" value="PROKAR_LIPOPROTEIN"/>
    <property type="match status" value="1"/>
</dbReference>
<sequence length="363" mass="39945">MFTNRRSSFILSLILILSVVLFAACGGDDEAIPEADRQAAITAPNADEAVSPNLAPDPDKVVAIVNGGEITAEKVYEVASVNMAQMAAQGITFTEEQERMHRILALDLILDNQILMQEAEKRAIQVAPVTLEDQIQSLKDQQGTEDEFEQYLANAGISEADLRDEVARRLQMQNLATLLTRNVTASDEEARAYYDANRETYMTQELTEASYILRNAGETDPEPLRKRAREKADEAHARAVAGEDFAALAKEFSQAPNAAKGGALGMFPRGVMFPAFEKVAFDTEIGGISDVFETVTGYNIMKVTGRKPSEPIPFEEIRPQLKLQLIEEKKGQVMQAEMAKLRKAATVEVLDPDLIPDDLPAEN</sequence>
<evidence type="ECO:0000256" key="5">
    <source>
        <dbReference type="ARBA" id="ARBA00023235"/>
    </source>
</evidence>
<dbReference type="SUPFAM" id="SSF54534">
    <property type="entry name" value="FKBP-like"/>
    <property type="match status" value="1"/>
</dbReference>
<evidence type="ECO:0000256" key="6">
    <source>
        <dbReference type="PROSITE-ProRule" id="PRU00278"/>
    </source>
</evidence>
<dbReference type="Gene3D" id="1.10.4030.10">
    <property type="entry name" value="Porin chaperone SurA, peptide-binding domain"/>
    <property type="match status" value="1"/>
</dbReference>
<dbReference type="Pfam" id="PF13624">
    <property type="entry name" value="SurA_N_3"/>
    <property type="match status" value="1"/>
</dbReference>
<feature type="chain" id="PRO_5035322660" description="peptidylprolyl isomerase" evidence="7">
    <location>
        <begin position="24"/>
        <end position="363"/>
    </location>
</feature>
<keyword evidence="4 6" id="KW-0697">Rotamase</keyword>
<organism evidence="9 10">
    <name type="scientific">Candidatus Polarisedimenticola svalbardensis</name>
    <dbReference type="NCBI Taxonomy" id="2886004"/>
    <lineage>
        <taxon>Bacteria</taxon>
        <taxon>Pseudomonadati</taxon>
        <taxon>Acidobacteriota</taxon>
        <taxon>Candidatus Polarisedimenticolia</taxon>
        <taxon>Candidatus Polarisedimenticolales</taxon>
        <taxon>Candidatus Polarisedimenticolaceae</taxon>
        <taxon>Candidatus Polarisedimenticola</taxon>
    </lineage>
</organism>
<evidence type="ECO:0000256" key="2">
    <source>
        <dbReference type="ARBA" id="ARBA00013194"/>
    </source>
</evidence>
<dbReference type="Gene3D" id="3.10.50.40">
    <property type="match status" value="1"/>
</dbReference>
<feature type="domain" description="PpiC" evidence="8">
    <location>
        <begin position="204"/>
        <end position="305"/>
    </location>
</feature>
<dbReference type="AlphaFoldDB" id="A0A8J6Y2U3"/>
<dbReference type="InterPro" id="IPR027304">
    <property type="entry name" value="Trigger_fact/SurA_dom_sf"/>
</dbReference>
<gene>
    <name evidence="9" type="ORF">IFK94_08560</name>
</gene>
<dbReference type="EMBL" id="JACXWD010000024">
    <property type="protein sequence ID" value="MBD3868164.1"/>
    <property type="molecule type" value="Genomic_DNA"/>
</dbReference>
<evidence type="ECO:0000259" key="8">
    <source>
        <dbReference type="PROSITE" id="PS50198"/>
    </source>
</evidence>
<dbReference type="SUPFAM" id="SSF109998">
    <property type="entry name" value="Triger factor/SurA peptide-binding domain-like"/>
    <property type="match status" value="1"/>
</dbReference>
<evidence type="ECO:0000256" key="4">
    <source>
        <dbReference type="ARBA" id="ARBA00023110"/>
    </source>
</evidence>
<dbReference type="InterPro" id="IPR050245">
    <property type="entry name" value="PrsA_foldase"/>
</dbReference>
<dbReference type="InterPro" id="IPR000297">
    <property type="entry name" value="PPIase_PpiC"/>
</dbReference>
<reference evidence="9 10" key="1">
    <citation type="submission" date="2020-08" db="EMBL/GenBank/DDBJ databases">
        <title>Acidobacteriota in marine sediments use diverse sulfur dissimilation pathways.</title>
        <authorList>
            <person name="Wasmund K."/>
        </authorList>
    </citation>
    <scope>NUCLEOTIDE SEQUENCE [LARGE SCALE GENOMIC DNA]</scope>
    <source>
        <strain evidence="9">MAG AM4</strain>
    </source>
</reference>
<evidence type="ECO:0000256" key="7">
    <source>
        <dbReference type="SAM" id="SignalP"/>
    </source>
</evidence>
<evidence type="ECO:0000256" key="1">
    <source>
        <dbReference type="ARBA" id="ARBA00000971"/>
    </source>
</evidence>
<dbReference type="Proteomes" id="UP000648239">
    <property type="component" value="Unassembled WGS sequence"/>
</dbReference>
<proteinExistence type="predicted"/>
<dbReference type="PANTHER" id="PTHR47245">
    <property type="entry name" value="PEPTIDYLPROLYL ISOMERASE"/>
    <property type="match status" value="1"/>
</dbReference>
<evidence type="ECO:0000256" key="3">
    <source>
        <dbReference type="ARBA" id="ARBA00022729"/>
    </source>
</evidence>
<name>A0A8J6Y2U3_9BACT</name>
<keyword evidence="3 7" id="KW-0732">Signal</keyword>
<protein>
    <recommendedName>
        <fullName evidence="2">peptidylprolyl isomerase</fullName>
        <ecNumber evidence="2">5.2.1.8</ecNumber>
    </recommendedName>
</protein>
<comment type="caution">
    <text evidence="9">The sequence shown here is derived from an EMBL/GenBank/DDBJ whole genome shotgun (WGS) entry which is preliminary data.</text>
</comment>
<dbReference type="GO" id="GO:0003755">
    <property type="term" value="F:peptidyl-prolyl cis-trans isomerase activity"/>
    <property type="evidence" value="ECO:0007669"/>
    <property type="project" value="UniProtKB-KW"/>
</dbReference>
<keyword evidence="5 6" id="KW-0413">Isomerase</keyword>
<accession>A0A8J6Y2U3</accession>
<dbReference type="EC" id="5.2.1.8" evidence="2"/>
<evidence type="ECO:0000313" key="9">
    <source>
        <dbReference type="EMBL" id="MBD3868164.1"/>
    </source>
</evidence>
<comment type="catalytic activity">
    <reaction evidence="1">
        <text>[protein]-peptidylproline (omega=180) = [protein]-peptidylproline (omega=0)</text>
        <dbReference type="Rhea" id="RHEA:16237"/>
        <dbReference type="Rhea" id="RHEA-COMP:10747"/>
        <dbReference type="Rhea" id="RHEA-COMP:10748"/>
        <dbReference type="ChEBI" id="CHEBI:83833"/>
        <dbReference type="ChEBI" id="CHEBI:83834"/>
        <dbReference type="EC" id="5.2.1.8"/>
    </reaction>
</comment>